<organism evidence="7">
    <name type="scientific">Xenopus tropicalis</name>
    <name type="common">Western clawed frog</name>
    <name type="synonym">Silurana tropicalis</name>
    <dbReference type="NCBI Taxonomy" id="8364"/>
    <lineage>
        <taxon>Eukaryota</taxon>
        <taxon>Metazoa</taxon>
        <taxon>Chordata</taxon>
        <taxon>Craniata</taxon>
        <taxon>Vertebrata</taxon>
        <taxon>Euteleostomi</taxon>
        <taxon>Amphibia</taxon>
        <taxon>Batrachia</taxon>
        <taxon>Anura</taxon>
        <taxon>Pipoidea</taxon>
        <taxon>Pipidae</taxon>
        <taxon>Xenopodinae</taxon>
        <taxon>Xenopus</taxon>
        <taxon>Silurana</taxon>
    </lineage>
</organism>
<dbReference type="EMBL" id="BC135843">
    <property type="protein sequence ID" value="AAI35844.1"/>
    <property type="molecule type" value="mRNA"/>
</dbReference>
<proteinExistence type="evidence at transcript level"/>
<comment type="subcellular location">
    <subcellularLocation>
        <location evidence="1">Cytoplasm</location>
        <location evidence="1">Cytoskeleton</location>
    </subcellularLocation>
</comment>
<evidence type="ECO:0000313" key="7">
    <source>
        <dbReference type="EMBL" id="AAI35844.1"/>
    </source>
</evidence>
<accession>A4II44</accession>
<evidence type="ECO:0000256" key="3">
    <source>
        <dbReference type="ARBA" id="ARBA00022840"/>
    </source>
</evidence>
<feature type="binding site" evidence="5">
    <location>
        <begin position="93"/>
        <end position="100"/>
    </location>
    <ligand>
        <name>ATP</name>
        <dbReference type="ChEBI" id="CHEBI:30616"/>
    </ligand>
</feature>
<protein>
    <submittedName>
        <fullName evidence="7">LOC100124946 protein</fullName>
    </submittedName>
</protein>
<name>A4II44_XENTR</name>
<keyword evidence="4" id="KW-0206">Cytoskeleton</keyword>
<evidence type="ECO:0000259" key="6">
    <source>
        <dbReference type="PROSITE" id="PS50067"/>
    </source>
</evidence>
<dbReference type="InterPro" id="IPR027640">
    <property type="entry name" value="Kinesin-like_fam"/>
</dbReference>
<evidence type="ECO:0000256" key="1">
    <source>
        <dbReference type="ARBA" id="ARBA00004245"/>
    </source>
</evidence>
<feature type="domain" description="Kinesin motor" evidence="6">
    <location>
        <begin position="14"/>
        <end position="210"/>
    </location>
</feature>
<dbReference type="InterPro" id="IPR027417">
    <property type="entry name" value="P-loop_NTPase"/>
</dbReference>
<dbReference type="PANTHER" id="PTHR47969:SF8">
    <property type="entry name" value="KINESIN FAMILY MEMBER 7"/>
    <property type="match status" value="1"/>
</dbReference>
<sequence>MGPKVLQSKTEETAVRVVVRVRPLLPKEVLHGQQHCLWTEPDQRRLTLGTNRHFQFQDILDETCSQDATYNACVQPLLAAFFQGFNVTVFAYGQTGSGKTYTIGEASISSISEDEQGIIPRSMAEIFKLIDENDLIDFTLRVSYLEVYKEEFRDLLEVHTTSKSILIREDEKGNVGKCDTHRLPIPGKCINKPKYNLLPCSFSVVWHKGM</sequence>
<keyword evidence="5" id="KW-0505">Motor protein</keyword>
<keyword evidence="2 5" id="KW-0547">Nucleotide-binding</keyword>
<keyword evidence="3 5" id="KW-0067">ATP-binding</keyword>
<dbReference type="GO" id="GO:0005524">
    <property type="term" value="F:ATP binding"/>
    <property type="evidence" value="ECO:0007669"/>
    <property type="project" value="UniProtKB-UniRule"/>
</dbReference>
<dbReference type="AlphaFoldDB" id="A4II44"/>
<dbReference type="PROSITE" id="PS50067">
    <property type="entry name" value="KINESIN_MOTOR_2"/>
    <property type="match status" value="1"/>
</dbReference>
<dbReference type="SMART" id="SM00129">
    <property type="entry name" value="KISc"/>
    <property type="match status" value="1"/>
</dbReference>
<evidence type="ECO:0000256" key="2">
    <source>
        <dbReference type="ARBA" id="ARBA00022741"/>
    </source>
</evidence>
<dbReference type="GO" id="GO:0005856">
    <property type="term" value="C:cytoskeleton"/>
    <property type="evidence" value="ECO:0007669"/>
    <property type="project" value="UniProtKB-SubCell"/>
</dbReference>
<dbReference type="GO" id="GO:0007018">
    <property type="term" value="P:microtubule-based movement"/>
    <property type="evidence" value="ECO:0007669"/>
    <property type="project" value="InterPro"/>
</dbReference>
<dbReference type="SUPFAM" id="SSF52540">
    <property type="entry name" value="P-loop containing nucleoside triphosphate hydrolases"/>
    <property type="match status" value="1"/>
</dbReference>
<dbReference type="GO" id="GO:0003777">
    <property type="term" value="F:microtubule motor activity"/>
    <property type="evidence" value="ECO:0007669"/>
    <property type="project" value="InterPro"/>
</dbReference>
<comment type="similarity">
    <text evidence="5">Belongs to the TRAFAC class myosin-kinesin ATPase superfamily. Kinesin family.</text>
</comment>
<dbReference type="GO" id="GO:0008017">
    <property type="term" value="F:microtubule binding"/>
    <property type="evidence" value="ECO:0007669"/>
    <property type="project" value="InterPro"/>
</dbReference>
<dbReference type="Pfam" id="PF00225">
    <property type="entry name" value="Kinesin"/>
    <property type="match status" value="1"/>
</dbReference>
<dbReference type="PANTHER" id="PTHR47969">
    <property type="entry name" value="CHROMOSOME-ASSOCIATED KINESIN KIF4A-RELATED"/>
    <property type="match status" value="1"/>
</dbReference>
<keyword evidence="4" id="KW-0963">Cytoplasm</keyword>
<evidence type="ECO:0000256" key="5">
    <source>
        <dbReference type="PROSITE-ProRule" id="PRU00283"/>
    </source>
</evidence>
<reference evidence="7" key="1">
    <citation type="submission" date="2007-03" db="EMBL/GenBank/DDBJ databases">
        <authorList>
            <consortium name="NIH - Xenopus Gene Collection (XGC) project"/>
        </authorList>
    </citation>
    <scope>NUCLEOTIDE SEQUENCE [LARGE SCALE MRNA]</scope>
    <source>
        <tissue evidence="7">Whole embryo</tissue>
    </source>
</reference>
<dbReference type="Gene3D" id="3.40.850.10">
    <property type="entry name" value="Kinesin motor domain"/>
    <property type="match status" value="1"/>
</dbReference>
<dbReference type="InterPro" id="IPR036961">
    <property type="entry name" value="Kinesin_motor_dom_sf"/>
</dbReference>
<dbReference type="InterPro" id="IPR001752">
    <property type="entry name" value="Kinesin_motor_dom"/>
</dbReference>
<gene>
    <name evidence="7" type="primary">LOC100124946</name>
</gene>
<evidence type="ECO:0000256" key="4">
    <source>
        <dbReference type="ARBA" id="ARBA00023212"/>
    </source>
</evidence>